<feature type="transmembrane region" description="Helical" evidence="5">
    <location>
        <begin position="753"/>
        <end position="775"/>
    </location>
</feature>
<accession>A0AAN8QHK7</accession>
<feature type="domain" description="G-protein coupled receptors family 2 profile 2" evidence="7">
    <location>
        <begin position="600"/>
        <end position="844"/>
    </location>
</feature>
<keyword evidence="9" id="KW-1185">Reference proteome</keyword>
<dbReference type="GO" id="GO:0004930">
    <property type="term" value="F:G protein-coupled receptor activity"/>
    <property type="evidence" value="ECO:0007669"/>
    <property type="project" value="InterPro"/>
</dbReference>
<dbReference type="EMBL" id="JAZGQO010000001">
    <property type="protein sequence ID" value="KAK6195554.1"/>
    <property type="molecule type" value="Genomic_DNA"/>
</dbReference>
<dbReference type="PANTHER" id="PTHR45902">
    <property type="entry name" value="LATROPHILIN RECEPTOR-LIKE PROTEIN A"/>
    <property type="match status" value="1"/>
</dbReference>
<keyword evidence="2 5" id="KW-0812">Transmembrane</keyword>
<evidence type="ECO:0000256" key="1">
    <source>
        <dbReference type="ARBA" id="ARBA00004141"/>
    </source>
</evidence>
<dbReference type="GO" id="GO:0016020">
    <property type="term" value="C:membrane"/>
    <property type="evidence" value="ECO:0007669"/>
    <property type="project" value="UniProtKB-SubCell"/>
</dbReference>
<feature type="transmembrane region" description="Helical" evidence="5">
    <location>
        <begin position="821"/>
        <end position="841"/>
    </location>
</feature>
<feature type="transmembrane region" description="Helical" evidence="5">
    <location>
        <begin position="600"/>
        <end position="625"/>
    </location>
</feature>
<dbReference type="PROSITE" id="PS50261">
    <property type="entry name" value="G_PROTEIN_RECEP_F2_4"/>
    <property type="match status" value="1"/>
</dbReference>
<evidence type="ECO:0000256" key="6">
    <source>
        <dbReference type="SAM" id="SignalP"/>
    </source>
</evidence>
<evidence type="ECO:0000256" key="2">
    <source>
        <dbReference type="ARBA" id="ARBA00022692"/>
    </source>
</evidence>
<dbReference type="InterPro" id="IPR000832">
    <property type="entry name" value="GPCR_2_secretin-like"/>
</dbReference>
<dbReference type="GO" id="GO:0007166">
    <property type="term" value="P:cell surface receptor signaling pathway"/>
    <property type="evidence" value="ECO:0007669"/>
    <property type="project" value="InterPro"/>
</dbReference>
<dbReference type="CDD" id="cd15039">
    <property type="entry name" value="7tmB3_Methuselah-like"/>
    <property type="match status" value="1"/>
</dbReference>
<feature type="signal peptide" evidence="6">
    <location>
        <begin position="1"/>
        <end position="25"/>
    </location>
</feature>
<proteinExistence type="predicted"/>
<dbReference type="AlphaFoldDB" id="A0AAN8QHK7"/>
<feature type="transmembrane region" description="Helical" evidence="5">
    <location>
        <begin position="632"/>
        <end position="650"/>
    </location>
</feature>
<comment type="caution">
    <text evidence="8">The sequence shown here is derived from an EMBL/GenBank/DDBJ whole genome shotgun (WGS) entry which is preliminary data.</text>
</comment>
<comment type="subcellular location">
    <subcellularLocation>
        <location evidence="1">Membrane</location>
        <topology evidence="1">Multi-pass membrane protein</topology>
    </subcellularLocation>
</comment>
<evidence type="ECO:0000256" key="5">
    <source>
        <dbReference type="SAM" id="Phobius"/>
    </source>
</evidence>
<name>A0AAN8QHK7_PATCE</name>
<dbReference type="Gene3D" id="1.20.1070.10">
    <property type="entry name" value="Rhodopsin 7-helix transmembrane proteins"/>
    <property type="match status" value="1"/>
</dbReference>
<dbReference type="SUPFAM" id="SSF81321">
    <property type="entry name" value="Family A G protein-coupled receptor-like"/>
    <property type="match status" value="1"/>
</dbReference>
<keyword evidence="6" id="KW-0732">Signal</keyword>
<evidence type="ECO:0000259" key="7">
    <source>
        <dbReference type="PROSITE" id="PS50261"/>
    </source>
</evidence>
<feature type="transmembrane region" description="Helical" evidence="5">
    <location>
        <begin position="711"/>
        <end position="733"/>
    </location>
</feature>
<evidence type="ECO:0000313" key="8">
    <source>
        <dbReference type="EMBL" id="KAK6195554.1"/>
    </source>
</evidence>
<keyword evidence="4 5" id="KW-0472">Membrane</keyword>
<feature type="transmembrane region" description="Helical" evidence="5">
    <location>
        <begin position="670"/>
        <end position="690"/>
    </location>
</feature>
<feature type="transmembrane region" description="Helical" evidence="5">
    <location>
        <begin position="796"/>
        <end position="815"/>
    </location>
</feature>
<gene>
    <name evidence="8" type="ORF">SNE40_000961</name>
</gene>
<evidence type="ECO:0000256" key="3">
    <source>
        <dbReference type="ARBA" id="ARBA00022989"/>
    </source>
</evidence>
<organism evidence="8 9">
    <name type="scientific">Patella caerulea</name>
    <name type="common">Rayed Mediterranean limpet</name>
    <dbReference type="NCBI Taxonomy" id="87958"/>
    <lineage>
        <taxon>Eukaryota</taxon>
        <taxon>Metazoa</taxon>
        <taxon>Spiralia</taxon>
        <taxon>Lophotrochozoa</taxon>
        <taxon>Mollusca</taxon>
        <taxon>Gastropoda</taxon>
        <taxon>Patellogastropoda</taxon>
        <taxon>Patelloidea</taxon>
        <taxon>Patellidae</taxon>
        <taxon>Patella</taxon>
    </lineage>
</organism>
<keyword evidence="3 5" id="KW-1133">Transmembrane helix</keyword>
<evidence type="ECO:0000313" key="9">
    <source>
        <dbReference type="Proteomes" id="UP001347796"/>
    </source>
</evidence>
<feature type="chain" id="PRO_5042902448" description="G-protein coupled receptors family 2 profile 2 domain-containing protein" evidence="6">
    <location>
        <begin position="26"/>
        <end position="900"/>
    </location>
</feature>
<dbReference type="PANTHER" id="PTHR45902:SF1">
    <property type="entry name" value="LATROPHILIN RECEPTOR-LIKE PROTEIN A"/>
    <property type="match status" value="1"/>
</dbReference>
<reference evidence="8 9" key="1">
    <citation type="submission" date="2024-01" db="EMBL/GenBank/DDBJ databases">
        <title>The genome of the rayed Mediterranean limpet Patella caerulea (Linnaeus, 1758).</title>
        <authorList>
            <person name="Anh-Thu Weber A."/>
            <person name="Halstead-Nussloch G."/>
        </authorList>
    </citation>
    <scope>NUCLEOTIDE SEQUENCE [LARGE SCALE GENOMIC DNA]</scope>
    <source>
        <strain evidence="8">AATW-2023a</strain>
        <tissue evidence="8">Whole specimen</tissue>
    </source>
</reference>
<evidence type="ECO:0000256" key="4">
    <source>
        <dbReference type="ARBA" id="ARBA00023136"/>
    </source>
</evidence>
<protein>
    <recommendedName>
        <fullName evidence="7">G-protein coupled receptors family 2 profile 2 domain-containing protein</fullName>
    </recommendedName>
</protein>
<dbReference type="Proteomes" id="UP001347796">
    <property type="component" value="Unassembled WGS sequence"/>
</dbReference>
<dbReference type="InterPro" id="IPR017981">
    <property type="entry name" value="GPCR_2-like_7TM"/>
</dbReference>
<dbReference type="InterPro" id="IPR053231">
    <property type="entry name" value="GPCR_LN-TM7"/>
</dbReference>
<dbReference type="Pfam" id="PF00002">
    <property type="entry name" value="7tm_2"/>
    <property type="match status" value="1"/>
</dbReference>
<sequence length="900" mass="102697">MACFVQTTVANYFFFVVVLFVSANAFNDVRHVEPLTNYSSAFEEASVFFGDFQSQANYIYKIYCLQDCSGKSRTAVNRYCLPCFCDRSCRYYGDCCPDLNVDYINIVSSKCLPTSFPRSGNDVMMIDYCPKDHQDPDLVEKCTTTSVNDWRSIQPVTDDTTGLTYRNRFCAQCNDVEKSEAWRVGTICEKGPPWNYRDASKEDVYLSIVNTQGCKVQMVPPDNYTAHVCSKFLHKENGYSDSCNETGYWKEYDPLVERGCYTLAENPVGTYKNLFCYICNHMNTWVSIKTETTGYTPNVFLTKLSALLDMGDDNDEEQTSKAEECPMFDPYLCNCRNVSCVNGKRFQEGRCISVYKLTNSYIYQFCLDVAMKFNSSMVNPDRIQQPIIMLERRILEMNVIPALITSSVRYLSPCRELMNIAFKINCTVFFREPADTNRFEDFLLTEVPQLGKTANESMPFEVSFTYQCKNEEGRLLVNSDSTKPCTWYNTGMVTTENFKNRDLTVLNRAQLIVYKKIYTCPRMLILHSEVTISADRTSLVIKVNNKTLGIFEFEFAEEGGYFICVDDYVGVETFKSRASECEEIKLDKSLSKPKPKYSPLGLLSGICTSCSLVFLIATFLVFCLLKKYRTSIGISIMILTVTLFVAQALFEFGAEQTEIKWVCETLGVLIHHFWLSTTFWMNVCTIILFYNLSYPIESRVLPKRNIVLSSILYTWGCPMIIVTIVILSSKLRFGNLGYGGSSCYITTPTLRRFAFALPVGVLVLLNVILFCYTFINLRRDKKLQSNKENQISMFACLKLSVITGLTWIFSFIYEATGYETFHYIFTVLFGAQGVILFLAFVCNRRVYGELKGKIYGKSENRVYEERGNSTIGHATTVEGIGPPNINTLDNPENGPREEHI</sequence>